<feature type="non-terminal residue" evidence="2">
    <location>
        <position position="128"/>
    </location>
</feature>
<feature type="region of interest" description="Disordered" evidence="1">
    <location>
        <begin position="66"/>
        <end position="85"/>
    </location>
</feature>
<dbReference type="InterPro" id="IPR007304">
    <property type="entry name" value="TAP46-like"/>
</dbReference>
<dbReference type="GO" id="GO:0051721">
    <property type="term" value="F:protein phosphatase 2A binding"/>
    <property type="evidence" value="ECO:0007669"/>
    <property type="project" value="TreeGrafter"/>
</dbReference>
<dbReference type="InterPro" id="IPR038511">
    <property type="entry name" value="TAP42/TAP46-like_sf"/>
</dbReference>
<dbReference type="STRING" id="667725.A0A0L0F4U6"/>
<gene>
    <name evidence="2" type="ORF">SARC_15731</name>
</gene>
<accession>A0A0L0F4U6</accession>
<dbReference type="AlphaFoldDB" id="A0A0L0F4U6"/>
<dbReference type="GO" id="GO:0035303">
    <property type="term" value="P:regulation of dephosphorylation"/>
    <property type="evidence" value="ECO:0007669"/>
    <property type="project" value="TreeGrafter"/>
</dbReference>
<dbReference type="Proteomes" id="UP000054560">
    <property type="component" value="Unassembled WGS sequence"/>
</dbReference>
<sequence>MYLQAHLETLTQHIAGTTSTDASVDSQLSRDHVQALVCVWIHRACDDLAMLREEKNMLVHMEKLREDNDGKMPEPPKNNKPAFKPFVLTKEMVNKGIFGNGYPAQPTMTIEEAAEREHNLGMHGCHGG</sequence>
<dbReference type="Gene3D" id="1.25.40.540">
    <property type="entry name" value="TAP42-like family"/>
    <property type="match status" value="1"/>
</dbReference>
<dbReference type="RefSeq" id="XP_014145629.1">
    <property type="nucleotide sequence ID" value="XM_014290154.1"/>
</dbReference>
<dbReference type="OrthoDB" id="10261753at2759"/>
<dbReference type="EMBL" id="KQ248230">
    <property type="protein sequence ID" value="KNC71727.1"/>
    <property type="molecule type" value="Genomic_DNA"/>
</dbReference>
<dbReference type="GeneID" id="25916235"/>
<dbReference type="GO" id="GO:0009966">
    <property type="term" value="P:regulation of signal transduction"/>
    <property type="evidence" value="ECO:0007669"/>
    <property type="project" value="InterPro"/>
</dbReference>
<name>A0A0L0F4U6_9EUKA</name>
<evidence type="ECO:0000313" key="2">
    <source>
        <dbReference type="EMBL" id="KNC71727.1"/>
    </source>
</evidence>
<organism evidence="2 3">
    <name type="scientific">Sphaeroforma arctica JP610</name>
    <dbReference type="NCBI Taxonomy" id="667725"/>
    <lineage>
        <taxon>Eukaryota</taxon>
        <taxon>Ichthyosporea</taxon>
        <taxon>Ichthyophonida</taxon>
        <taxon>Sphaeroforma</taxon>
    </lineage>
</organism>
<reference evidence="2 3" key="1">
    <citation type="submission" date="2011-02" db="EMBL/GenBank/DDBJ databases">
        <title>The Genome Sequence of Sphaeroforma arctica JP610.</title>
        <authorList>
            <consortium name="The Broad Institute Genome Sequencing Platform"/>
            <person name="Russ C."/>
            <person name="Cuomo C."/>
            <person name="Young S.K."/>
            <person name="Zeng Q."/>
            <person name="Gargeya S."/>
            <person name="Alvarado L."/>
            <person name="Berlin A."/>
            <person name="Chapman S.B."/>
            <person name="Chen Z."/>
            <person name="Freedman E."/>
            <person name="Gellesch M."/>
            <person name="Goldberg J."/>
            <person name="Griggs A."/>
            <person name="Gujja S."/>
            <person name="Heilman E."/>
            <person name="Heiman D."/>
            <person name="Howarth C."/>
            <person name="Mehta T."/>
            <person name="Neiman D."/>
            <person name="Pearson M."/>
            <person name="Roberts A."/>
            <person name="Saif S."/>
            <person name="Shea T."/>
            <person name="Shenoy N."/>
            <person name="Sisk P."/>
            <person name="Stolte C."/>
            <person name="Sykes S."/>
            <person name="White J."/>
            <person name="Yandava C."/>
            <person name="Burger G."/>
            <person name="Gray M.W."/>
            <person name="Holland P.W.H."/>
            <person name="King N."/>
            <person name="Lang F.B.F."/>
            <person name="Roger A.J."/>
            <person name="Ruiz-Trillo I."/>
            <person name="Haas B."/>
            <person name="Nusbaum C."/>
            <person name="Birren B."/>
        </authorList>
    </citation>
    <scope>NUCLEOTIDE SEQUENCE [LARGE SCALE GENOMIC DNA]</scope>
    <source>
        <strain evidence="2 3">JP610</strain>
    </source>
</reference>
<proteinExistence type="predicted"/>
<protein>
    <submittedName>
        <fullName evidence="2">Uncharacterized protein</fullName>
    </submittedName>
</protein>
<dbReference type="Pfam" id="PF04177">
    <property type="entry name" value="TAP42"/>
    <property type="match status" value="1"/>
</dbReference>
<dbReference type="PANTHER" id="PTHR10933:SF9">
    <property type="entry name" value="IMMUNOGLOBULIN-BINDING PROTEIN 1"/>
    <property type="match status" value="1"/>
</dbReference>
<evidence type="ECO:0000256" key="1">
    <source>
        <dbReference type="SAM" id="MobiDB-lite"/>
    </source>
</evidence>
<evidence type="ECO:0000313" key="3">
    <source>
        <dbReference type="Proteomes" id="UP000054560"/>
    </source>
</evidence>
<dbReference type="PANTHER" id="PTHR10933">
    <property type="entry name" value="IMMUNOGLOBULIN-BINDING PROTEIN 1"/>
    <property type="match status" value="1"/>
</dbReference>
<keyword evidence="3" id="KW-1185">Reference proteome</keyword>
<dbReference type="GO" id="GO:0005829">
    <property type="term" value="C:cytosol"/>
    <property type="evidence" value="ECO:0007669"/>
    <property type="project" value="TreeGrafter"/>
</dbReference>